<evidence type="ECO:0000313" key="4">
    <source>
        <dbReference type="Proteomes" id="UP000177061"/>
    </source>
</evidence>
<evidence type="ECO:0000256" key="1">
    <source>
        <dbReference type="ARBA" id="ARBA00022801"/>
    </source>
</evidence>
<gene>
    <name evidence="3" type="ORF">A3J64_02575</name>
</gene>
<dbReference type="SUPFAM" id="SSF63817">
    <property type="entry name" value="Sortase"/>
    <property type="match status" value="1"/>
</dbReference>
<keyword evidence="2" id="KW-1133">Transmembrane helix</keyword>
<dbReference type="InterPro" id="IPR023365">
    <property type="entry name" value="Sortase_dom-sf"/>
</dbReference>
<reference evidence="3 4" key="1">
    <citation type="journal article" date="2016" name="Nat. Commun.">
        <title>Thousands of microbial genomes shed light on interconnected biogeochemical processes in an aquifer system.</title>
        <authorList>
            <person name="Anantharaman K."/>
            <person name="Brown C.T."/>
            <person name="Hug L.A."/>
            <person name="Sharon I."/>
            <person name="Castelle C.J."/>
            <person name="Probst A.J."/>
            <person name="Thomas B.C."/>
            <person name="Singh A."/>
            <person name="Wilkins M.J."/>
            <person name="Karaoz U."/>
            <person name="Brodie E.L."/>
            <person name="Williams K.H."/>
            <person name="Hubbard S.S."/>
            <person name="Banfield J.F."/>
        </authorList>
    </citation>
    <scope>NUCLEOTIDE SEQUENCE [LARGE SCALE GENOMIC DNA]</scope>
</reference>
<dbReference type="Gene3D" id="2.40.260.10">
    <property type="entry name" value="Sortase"/>
    <property type="match status" value="1"/>
</dbReference>
<dbReference type="STRING" id="1801997.A3J64_02575"/>
<dbReference type="NCBIfam" id="TIGR01076">
    <property type="entry name" value="sortase_fam"/>
    <property type="match status" value="1"/>
</dbReference>
<organism evidence="3 4">
    <name type="scientific">Candidatus Portnoybacteria bacterium RIFCSPHIGHO2_12_FULL_38_9</name>
    <dbReference type="NCBI Taxonomy" id="1801997"/>
    <lineage>
        <taxon>Bacteria</taxon>
        <taxon>Candidatus Portnoyibacteriota</taxon>
    </lineage>
</organism>
<dbReference type="InterPro" id="IPR042003">
    <property type="entry name" value="Sortase_E"/>
</dbReference>
<proteinExistence type="predicted"/>
<keyword evidence="2" id="KW-0472">Membrane</keyword>
<comment type="caution">
    <text evidence="3">The sequence shown here is derived from an EMBL/GenBank/DDBJ whole genome shotgun (WGS) entry which is preliminary data.</text>
</comment>
<dbReference type="EMBL" id="MHNB01000021">
    <property type="protein sequence ID" value="OGZ36806.1"/>
    <property type="molecule type" value="Genomic_DNA"/>
</dbReference>
<evidence type="ECO:0008006" key="5">
    <source>
        <dbReference type="Google" id="ProtNLM"/>
    </source>
</evidence>
<name>A0A1G2FFF6_9BACT</name>
<evidence type="ECO:0000313" key="3">
    <source>
        <dbReference type="EMBL" id="OGZ36806.1"/>
    </source>
</evidence>
<dbReference type="InterPro" id="IPR005754">
    <property type="entry name" value="Sortase"/>
</dbReference>
<dbReference type="AlphaFoldDB" id="A0A1G2FFF6"/>
<protein>
    <recommendedName>
        <fullName evidence="5">Sortase</fullName>
    </recommendedName>
</protein>
<feature type="transmembrane region" description="Helical" evidence="2">
    <location>
        <begin position="7"/>
        <end position="26"/>
    </location>
</feature>
<dbReference type="CDD" id="cd05830">
    <property type="entry name" value="Sortase_E"/>
    <property type="match status" value="1"/>
</dbReference>
<accession>A0A1G2FFF6</accession>
<dbReference type="Proteomes" id="UP000177061">
    <property type="component" value="Unassembled WGS sequence"/>
</dbReference>
<evidence type="ECO:0000256" key="2">
    <source>
        <dbReference type="SAM" id="Phobius"/>
    </source>
</evidence>
<dbReference type="GO" id="GO:0016787">
    <property type="term" value="F:hydrolase activity"/>
    <property type="evidence" value="ECO:0007669"/>
    <property type="project" value="UniProtKB-KW"/>
</dbReference>
<keyword evidence="2" id="KW-0812">Transmembrane</keyword>
<sequence>MTIRLFSIVWLIIFFGVFVFLSWSIFAPQNNWAYGQLPLAQEINPGLNSIFIPKIGLRTPIIFSQSEEEKEIEKDLFRGIVRWPGTAFPGENKNITLVGHSSSYFWNRTSYSRIFANLDKLLPGDTISIFYNGKKFEYAVEKVEIVSSKSVKVLPNEPGLTLITCWPAGTTLKRLAVKAKTI</sequence>
<dbReference type="Pfam" id="PF04203">
    <property type="entry name" value="Sortase"/>
    <property type="match status" value="1"/>
</dbReference>
<keyword evidence="1" id="KW-0378">Hydrolase</keyword>